<evidence type="ECO:0000259" key="8">
    <source>
        <dbReference type="PROSITE" id="PS50011"/>
    </source>
</evidence>
<dbReference type="CDD" id="cd13999">
    <property type="entry name" value="STKc_MAP3K-like"/>
    <property type="match status" value="1"/>
</dbReference>
<dbReference type="Gene3D" id="1.10.510.10">
    <property type="entry name" value="Transferase(Phosphotransferase) domain 1"/>
    <property type="match status" value="1"/>
</dbReference>
<dbReference type="GO" id="GO:0007165">
    <property type="term" value="P:signal transduction"/>
    <property type="evidence" value="ECO:0007669"/>
    <property type="project" value="TreeGrafter"/>
</dbReference>
<dbReference type="GO" id="GO:0005737">
    <property type="term" value="C:cytoplasm"/>
    <property type="evidence" value="ECO:0007669"/>
    <property type="project" value="TreeGrafter"/>
</dbReference>
<dbReference type="InterPro" id="IPR008271">
    <property type="entry name" value="Ser/Thr_kinase_AS"/>
</dbReference>
<evidence type="ECO:0000256" key="4">
    <source>
        <dbReference type="ARBA" id="ARBA00022777"/>
    </source>
</evidence>
<comment type="caution">
    <text evidence="9">The sequence shown here is derived from an EMBL/GenBank/DDBJ whole genome shotgun (WGS) entry which is preliminary data.</text>
</comment>
<dbReference type="PROSITE" id="PS00108">
    <property type="entry name" value="PROTEIN_KINASE_ST"/>
    <property type="match status" value="1"/>
</dbReference>
<dbReference type="InterPro" id="IPR050167">
    <property type="entry name" value="Ser_Thr_protein_kinase"/>
</dbReference>
<feature type="region of interest" description="Disordered" evidence="7">
    <location>
        <begin position="467"/>
        <end position="487"/>
    </location>
</feature>
<dbReference type="InterPro" id="IPR011009">
    <property type="entry name" value="Kinase-like_dom_sf"/>
</dbReference>
<feature type="binding site" evidence="6">
    <location>
        <position position="674"/>
    </location>
    <ligand>
        <name>ATP</name>
        <dbReference type="ChEBI" id="CHEBI:30616"/>
    </ligand>
</feature>
<dbReference type="GO" id="GO:0005524">
    <property type="term" value="F:ATP binding"/>
    <property type="evidence" value="ECO:0007669"/>
    <property type="project" value="UniProtKB-UniRule"/>
</dbReference>
<dbReference type="Pfam" id="PF07714">
    <property type="entry name" value="PK_Tyr_Ser-Thr"/>
    <property type="match status" value="1"/>
</dbReference>
<dbReference type="InterPro" id="IPR001245">
    <property type="entry name" value="Ser-Thr/Tyr_kinase_cat_dom"/>
</dbReference>
<dbReference type="EMBL" id="JAUJYN010000009">
    <property type="protein sequence ID" value="KAK1262885.1"/>
    <property type="molecule type" value="Genomic_DNA"/>
</dbReference>
<dbReference type="Proteomes" id="UP001179952">
    <property type="component" value="Unassembled WGS sequence"/>
</dbReference>
<feature type="domain" description="Protein kinase" evidence="8">
    <location>
        <begin position="647"/>
        <end position="920"/>
    </location>
</feature>
<protein>
    <submittedName>
        <fullName evidence="9">Serine/threonine-protein kinase CTR1</fullName>
    </submittedName>
</protein>
<evidence type="ECO:0000256" key="2">
    <source>
        <dbReference type="ARBA" id="ARBA00022679"/>
    </source>
</evidence>
<dbReference type="SMART" id="SM00220">
    <property type="entry name" value="S_TKc"/>
    <property type="match status" value="1"/>
</dbReference>
<reference evidence="9" key="1">
    <citation type="journal article" date="2023" name="Nat. Commun.">
        <title>Diploid and tetraploid genomes of Acorus and the evolution of monocots.</title>
        <authorList>
            <person name="Ma L."/>
            <person name="Liu K.W."/>
            <person name="Li Z."/>
            <person name="Hsiao Y.Y."/>
            <person name="Qi Y."/>
            <person name="Fu T."/>
            <person name="Tang G.D."/>
            <person name="Zhang D."/>
            <person name="Sun W.H."/>
            <person name="Liu D.K."/>
            <person name="Li Y."/>
            <person name="Chen G.Z."/>
            <person name="Liu X.D."/>
            <person name="Liao X.Y."/>
            <person name="Jiang Y.T."/>
            <person name="Yu X."/>
            <person name="Hao Y."/>
            <person name="Huang J."/>
            <person name="Zhao X.W."/>
            <person name="Ke S."/>
            <person name="Chen Y.Y."/>
            <person name="Wu W.L."/>
            <person name="Hsu J.L."/>
            <person name="Lin Y.F."/>
            <person name="Huang M.D."/>
            <person name="Li C.Y."/>
            <person name="Huang L."/>
            <person name="Wang Z.W."/>
            <person name="Zhao X."/>
            <person name="Zhong W.Y."/>
            <person name="Peng D.H."/>
            <person name="Ahmad S."/>
            <person name="Lan S."/>
            <person name="Zhang J.S."/>
            <person name="Tsai W.C."/>
            <person name="Van de Peer Y."/>
            <person name="Liu Z.J."/>
        </authorList>
    </citation>
    <scope>NUCLEOTIDE SEQUENCE</scope>
    <source>
        <strain evidence="9">SCP</strain>
    </source>
</reference>
<keyword evidence="5 6" id="KW-0067">ATP-binding</keyword>
<evidence type="ECO:0000256" key="7">
    <source>
        <dbReference type="SAM" id="MobiDB-lite"/>
    </source>
</evidence>
<evidence type="ECO:0000313" key="10">
    <source>
        <dbReference type="Proteomes" id="UP001179952"/>
    </source>
</evidence>
<dbReference type="GO" id="GO:0004674">
    <property type="term" value="F:protein serine/threonine kinase activity"/>
    <property type="evidence" value="ECO:0007669"/>
    <property type="project" value="UniProtKB-KW"/>
</dbReference>
<feature type="region of interest" description="Disordered" evidence="7">
    <location>
        <begin position="531"/>
        <end position="561"/>
    </location>
</feature>
<feature type="region of interest" description="Disordered" evidence="7">
    <location>
        <begin position="216"/>
        <end position="237"/>
    </location>
</feature>
<feature type="compositionally biased region" description="Polar residues" evidence="7">
    <location>
        <begin position="228"/>
        <end position="237"/>
    </location>
</feature>
<dbReference type="InterPro" id="IPR000719">
    <property type="entry name" value="Prot_kinase_dom"/>
</dbReference>
<dbReference type="Gene3D" id="3.30.200.20">
    <property type="entry name" value="Phosphorylase Kinase, domain 1"/>
    <property type="match status" value="1"/>
</dbReference>
<dbReference type="InterPro" id="IPR017441">
    <property type="entry name" value="Protein_kinase_ATP_BS"/>
</dbReference>
<dbReference type="SMART" id="SM00666">
    <property type="entry name" value="PB1"/>
    <property type="match status" value="1"/>
</dbReference>
<reference evidence="9" key="2">
    <citation type="submission" date="2023-06" db="EMBL/GenBank/DDBJ databases">
        <authorList>
            <person name="Ma L."/>
            <person name="Liu K.-W."/>
            <person name="Li Z."/>
            <person name="Hsiao Y.-Y."/>
            <person name="Qi Y."/>
            <person name="Fu T."/>
            <person name="Tang G."/>
            <person name="Zhang D."/>
            <person name="Sun W.-H."/>
            <person name="Liu D.-K."/>
            <person name="Li Y."/>
            <person name="Chen G.-Z."/>
            <person name="Liu X.-D."/>
            <person name="Liao X.-Y."/>
            <person name="Jiang Y.-T."/>
            <person name="Yu X."/>
            <person name="Hao Y."/>
            <person name="Huang J."/>
            <person name="Zhao X.-W."/>
            <person name="Ke S."/>
            <person name="Chen Y.-Y."/>
            <person name="Wu W.-L."/>
            <person name="Hsu J.-L."/>
            <person name="Lin Y.-F."/>
            <person name="Huang M.-D."/>
            <person name="Li C.-Y."/>
            <person name="Huang L."/>
            <person name="Wang Z.-W."/>
            <person name="Zhao X."/>
            <person name="Zhong W.-Y."/>
            <person name="Peng D.-H."/>
            <person name="Ahmad S."/>
            <person name="Lan S."/>
            <person name="Zhang J.-S."/>
            <person name="Tsai W.-C."/>
            <person name="Van De Peer Y."/>
            <person name="Liu Z.-J."/>
        </authorList>
    </citation>
    <scope>NUCLEOTIDE SEQUENCE</scope>
    <source>
        <strain evidence="9">SCP</strain>
        <tissue evidence="9">Leaves</tissue>
    </source>
</reference>
<dbReference type="Pfam" id="PF00564">
    <property type="entry name" value="PB1"/>
    <property type="match status" value="1"/>
</dbReference>
<name>A0AAV9AG28_ACOGR</name>
<evidence type="ECO:0000313" key="9">
    <source>
        <dbReference type="EMBL" id="KAK1262885.1"/>
    </source>
</evidence>
<sequence>MKEPSPPQPRKPSSQQKLKLICRFGGSFVPLPHSGKLRYIGGDSRLVAVDRRSVCLSRLLSKLSEVLPDLPRLSLKYQFTSPSGEGESPFPVVPIRSDDDVRLMIKEHDRLVSEGKVMRLWFFLCTDGYVASDVKKEGFFCDISSGLIMGSPKNGCFSPVMRQPKTSFNSNACLGSSNRENVIPSEACFVSASFGDHLNGRVPLLKSNFIPQYKIRSHQSHRSRPYDVSSTRRSGATDSKRCLRLDSPVLWPRTNILKAMHTGGEQEGVVRAMASNYGVKPVLGVSGRIMTDCHCLPSGVPGINHAGNGAIGHRDYYSFLRPREACISRLYDLSNGVVKSPVPYLVDTKFQQSRPNMANCAAPCQCMLNKPFHDVYQYPMVGNISATIGRNECKICFMEAGKMGSFDVEESYLESSFNRVQKGVEAFRNSIKSDWKVDKKLNPTFEADQDCDIMDESSVKPLRNLSSVSLSSSTEVRPPTPRSSLEGVIDFDSNGGLPMQNQNTDGQKDILPNVEFNPRLNLSHDSHLVEDEHLGNPTGFRGCKGDDNHLKGRSIPSRGDTMKLLPKLSSPACLPVTDPCVGLGNDLVNHCRSQNVMPSNLNLKEKDDSIGTPVKSAEVAADASNELAMFTSQLSTLVLQTINNSDLEEIRELGSGAHGTVFYGKWKGSDVAIKRMKPSCFAEGGLVEIRLILDFWKEARLLGQLHHPNVVAFYGIVTDGRQTELATVTEYMVNGSLKQVLQKKDRTIDRRKRVIIAMDTAFGMEYLHEKNVVHFDLKSHNLLVNMKDPQRPVCKIGDLGLSKVKQRTLISGGIRGTIPWMAPELLTGKSDMVTEKVDIYSFGIVMWELLTGEEPYGNKRPEEIIAGIIKGDLRPDVPTWCDPSWRSLMERCWSLDPKTRPPFSEISKELRGIAASMNIF</sequence>
<keyword evidence="10" id="KW-1185">Reference proteome</keyword>
<proteinExistence type="predicted"/>
<evidence type="ECO:0000256" key="6">
    <source>
        <dbReference type="PROSITE-ProRule" id="PRU10141"/>
    </source>
</evidence>
<dbReference type="PANTHER" id="PTHR23257">
    <property type="entry name" value="SERINE-THREONINE PROTEIN KINASE"/>
    <property type="match status" value="1"/>
</dbReference>
<dbReference type="PROSITE" id="PS50011">
    <property type="entry name" value="PROTEIN_KINASE_DOM"/>
    <property type="match status" value="1"/>
</dbReference>
<evidence type="ECO:0000256" key="3">
    <source>
        <dbReference type="ARBA" id="ARBA00022741"/>
    </source>
</evidence>
<dbReference type="SUPFAM" id="SSF56112">
    <property type="entry name" value="Protein kinase-like (PK-like)"/>
    <property type="match status" value="1"/>
</dbReference>
<keyword evidence="1" id="KW-0723">Serine/threonine-protein kinase</keyword>
<accession>A0AAV9AG28</accession>
<dbReference type="PANTHER" id="PTHR23257:SF824">
    <property type="entry name" value="PROTEIN KINASE DOMAIN-CONTAINING PROTEIN"/>
    <property type="match status" value="1"/>
</dbReference>
<dbReference type="PRINTS" id="PR00109">
    <property type="entry name" value="TYRKINASE"/>
</dbReference>
<keyword evidence="2" id="KW-0808">Transferase</keyword>
<organism evidence="9 10">
    <name type="scientific">Acorus gramineus</name>
    <name type="common">Dwarf sweet flag</name>
    <dbReference type="NCBI Taxonomy" id="55184"/>
    <lineage>
        <taxon>Eukaryota</taxon>
        <taxon>Viridiplantae</taxon>
        <taxon>Streptophyta</taxon>
        <taxon>Embryophyta</taxon>
        <taxon>Tracheophyta</taxon>
        <taxon>Spermatophyta</taxon>
        <taxon>Magnoliopsida</taxon>
        <taxon>Liliopsida</taxon>
        <taxon>Acoraceae</taxon>
        <taxon>Acorus</taxon>
    </lineage>
</organism>
<dbReference type="SUPFAM" id="SSF54277">
    <property type="entry name" value="CAD &amp; PB1 domains"/>
    <property type="match status" value="1"/>
</dbReference>
<dbReference type="InterPro" id="IPR000270">
    <property type="entry name" value="PB1_dom"/>
</dbReference>
<dbReference type="AlphaFoldDB" id="A0AAV9AG28"/>
<gene>
    <name evidence="9" type="ORF">QJS04_geneDACA018638</name>
</gene>
<evidence type="ECO:0000256" key="5">
    <source>
        <dbReference type="ARBA" id="ARBA00022840"/>
    </source>
</evidence>
<evidence type="ECO:0000256" key="1">
    <source>
        <dbReference type="ARBA" id="ARBA00022527"/>
    </source>
</evidence>
<keyword evidence="3 6" id="KW-0547">Nucleotide-binding</keyword>
<keyword evidence="4 9" id="KW-0418">Kinase</keyword>
<dbReference type="PROSITE" id="PS00107">
    <property type="entry name" value="PROTEIN_KINASE_ATP"/>
    <property type="match status" value="1"/>
</dbReference>